<dbReference type="AlphaFoldDB" id="A0AAE5S1I8"/>
<dbReference type="Proteomes" id="UP000237447">
    <property type="component" value="Unassembled WGS sequence"/>
</dbReference>
<protein>
    <submittedName>
        <fullName evidence="2">Uncharacterized protein</fullName>
    </submittedName>
</protein>
<evidence type="ECO:0000313" key="3">
    <source>
        <dbReference type="Proteomes" id="UP000237447"/>
    </source>
</evidence>
<sequence>MTRHASLAEQLAAIRRAVTEPDHIPEPLQTNWSTTVANDNNPEDIEGLKVDKLWDISPSTGEIMRQVLNSDEVKNERGQTVRWGSLRFSDGTQTEQGFKVTVDGEVVAHQFVVPPGGMLGTTDKERVQRGGDENPEDATSTRNYFSGKETDFRPAGLFKALRSKPVKRTKRKDRTGPKTKAEERQWLADAIAGTKVMPVVKKIEDGFPASPTNLAHLFPGMVKVCTGSSGSQAWSDIATLREDRKEWFVWVDGLGAKDRAVIEAARTAKTFADVGAAAGQSRQYADKKNGGRRALIAANDNLMAAIKKYAS</sequence>
<organism evidence="2 3">
    <name type="scientific">Agrobacterium rosae</name>
    <dbReference type="NCBI Taxonomy" id="1972867"/>
    <lineage>
        <taxon>Bacteria</taxon>
        <taxon>Pseudomonadati</taxon>
        <taxon>Pseudomonadota</taxon>
        <taxon>Alphaproteobacteria</taxon>
        <taxon>Hyphomicrobiales</taxon>
        <taxon>Rhizobiaceae</taxon>
        <taxon>Rhizobium/Agrobacterium group</taxon>
        <taxon>Agrobacterium</taxon>
    </lineage>
</organism>
<dbReference type="RefSeq" id="WP_103656849.1">
    <property type="nucleotide sequence ID" value="NZ_NXEJ01000001.1"/>
</dbReference>
<dbReference type="EMBL" id="NXEJ01000001">
    <property type="protein sequence ID" value="POO54382.1"/>
    <property type="molecule type" value="Genomic_DNA"/>
</dbReference>
<gene>
    <name evidence="2" type="ORF">CPJ18_02480</name>
</gene>
<name>A0AAE5S1I8_9HYPH</name>
<evidence type="ECO:0000256" key="1">
    <source>
        <dbReference type="SAM" id="MobiDB-lite"/>
    </source>
</evidence>
<comment type="caution">
    <text evidence="2">The sequence shown here is derived from an EMBL/GenBank/DDBJ whole genome shotgun (WGS) entry which is preliminary data.</text>
</comment>
<evidence type="ECO:0000313" key="2">
    <source>
        <dbReference type="EMBL" id="POO54382.1"/>
    </source>
</evidence>
<feature type="region of interest" description="Disordered" evidence="1">
    <location>
        <begin position="113"/>
        <end position="146"/>
    </location>
</feature>
<proteinExistence type="predicted"/>
<dbReference type="GeneID" id="86878239"/>
<feature type="compositionally biased region" description="Basic and acidic residues" evidence="1">
    <location>
        <begin position="122"/>
        <end position="132"/>
    </location>
</feature>
<reference evidence="2 3" key="1">
    <citation type="journal article" date="2018" name="Syst. Appl. Microbiol.">
        <title>Agrobacterium rosae sp. nov., isolated from galls on different agricultural crops.</title>
        <authorList>
            <person name="Kuzmanovic N."/>
            <person name="Pulawska J."/>
            <person name="Smalla K."/>
            <person name="Nesme X."/>
        </authorList>
    </citation>
    <scope>NUCLEOTIDE SEQUENCE [LARGE SCALE GENOMIC DNA]</scope>
    <source>
        <strain evidence="2 3">NCPPB 1650</strain>
    </source>
</reference>
<accession>A0AAE5S1I8</accession>